<feature type="domain" description="Ribonuclease H1 N-terminal" evidence="3">
    <location>
        <begin position="169"/>
        <end position="210"/>
    </location>
</feature>
<proteinExistence type="predicted"/>
<evidence type="ECO:0000313" key="4">
    <source>
        <dbReference type="EMBL" id="KAK0457572.1"/>
    </source>
</evidence>
<sequence length="224" mass="22702">MTQQQLNLSPKALVALLQALNALNLTTGSDTAAMSTTPSSNRASTSTTVPASDDGTASAPSSEVAASAPATSPAPAPPTPAPSGCSVTAATVNARPVGSGAPFILHSPFTRLPLPATMQPATATAVAVVAESSVAESSVRPPPAQVHSGFHCSNCRAFNPAVSQTGKAYYVVTAGHEVGIFTSWEKVQPLVSGVAHACHKKYRSQADAEEAFANALTEGKVRVL</sequence>
<evidence type="ECO:0000256" key="1">
    <source>
        <dbReference type="SAM" id="MobiDB-lite"/>
    </source>
</evidence>
<name>A0AA39KAT3_ARMTA</name>
<feature type="compositionally biased region" description="Low complexity" evidence="1">
    <location>
        <begin position="56"/>
        <end position="71"/>
    </location>
</feature>
<dbReference type="Proteomes" id="UP001175211">
    <property type="component" value="Unassembled WGS sequence"/>
</dbReference>
<feature type="chain" id="PRO_5041450782" description="Ribonuclease H1 N-terminal domain-containing protein" evidence="2">
    <location>
        <begin position="29"/>
        <end position="224"/>
    </location>
</feature>
<dbReference type="InterPro" id="IPR037056">
    <property type="entry name" value="RNase_H1_N_sf"/>
</dbReference>
<dbReference type="Gene3D" id="3.40.970.10">
    <property type="entry name" value="Ribonuclease H1, N-terminal domain"/>
    <property type="match status" value="1"/>
</dbReference>
<dbReference type="InterPro" id="IPR009027">
    <property type="entry name" value="Ribosomal_bL9/RNase_H1_N"/>
</dbReference>
<accession>A0AA39KAT3</accession>
<organism evidence="4 5">
    <name type="scientific">Armillaria tabescens</name>
    <name type="common">Ringless honey mushroom</name>
    <name type="synonym">Agaricus tabescens</name>
    <dbReference type="NCBI Taxonomy" id="1929756"/>
    <lineage>
        <taxon>Eukaryota</taxon>
        <taxon>Fungi</taxon>
        <taxon>Dikarya</taxon>
        <taxon>Basidiomycota</taxon>
        <taxon>Agaricomycotina</taxon>
        <taxon>Agaricomycetes</taxon>
        <taxon>Agaricomycetidae</taxon>
        <taxon>Agaricales</taxon>
        <taxon>Marasmiineae</taxon>
        <taxon>Physalacriaceae</taxon>
        <taxon>Desarmillaria</taxon>
    </lineage>
</organism>
<keyword evidence="5" id="KW-1185">Reference proteome</keyword>
<dbReference type="Pfam" id="PF01693">
    <property type="entry name" value="Cauli_VI"/>
    <property type="match status" value="1"/>
</dbReference>
<feature type="compositionally biased region" description="Pro residues" evidence="1">
    <location>
        <begin position="72"/>
        <end position="81"/>
    </location>
</feature>
<dbReference type="EMBL" id="JAUEPS010000021">
    <property type="protein sequence ID" value="KAK0457572.1"/>
    <property type="molecule type" value="Genomic_DNA"/>
</dbReference>
<dbReference type="SUPFAM" id="SSF55658">
    <property type="entry name" value="L9 N-domain-like"/>
    <property type="match status" value="1"/>
</dbReference>
<keyword evidence="2" id="KW-0732">Signal</keyword>
<evidence type="ECO:0000313" key="5">
    <source>
        <dbReference type="Proteomes" id="UP001175211"/>
    </source>
</evidence>
<dbReference type="AlphaFoldDB" id="A0AA39KAT3"/>
<feature type="region of interest" description="Disordered" evidence="1">
    <location>
        <begin position="29"/>
        <end position="87"/>
    </location>
</feature>
<dbReference type="GeneID" id="85353236"/>
<reference evidence="4" key="1">
    <citation type="submission" date="2023-06" db="EMBL/GenBank/DDBJ databases">
        <authorList>
            <consortium name="Lawrence Berkeley National Laboratory"/>
            <person name="Ahrendt S."/>
            <person name="Sahu N."/>
            <person name="Indic B."/>
            <person name="Wong-Bajracharya J."/>
            <person name="Merenyi Z."/>
            <person name="Ke H.-M."/>
            <person name="Monk M."/>
            <person name="Kocsube S."/>
            <person name="Drula E."/>
            <person name="Lipzen A."/>
            <person name="Balint B."/>
            <person name="Henrissat B."/>
            <person name="Andreopoulos B."/>
            <person name="Martin F.M."/>
            <person name="Harder C.B."/>
            <person name="Rigling D."/>
            <person name="Ford K.L."/>
            <person name="Foster G.D."/>
            <person name="Pangilinan J."/>
            <person name="Papanicolaou A."/>
            <person name="Barry K."/>
            <person name="LaButti K."/>
            <person name="Viragh M."/>
            <person name="Koriabine M."/>
            <person name="Yan M."/>
            <person name="Riley R."/>
            <person name="Champramary S."/>
            <person name="Plett K.L."/>
            <person name="Tsai I.J."/>
            <person name="Slot J."/>
            <person name="Sipos G."/>
            <person name="Plett J."/>
            <person name="Nagy L.G."/>
            <person name="Grigoriev I.V."/>
        </authorList>
    </citation>
    <scope>NUCLEOTIDE SEQUENCE</scope>
    <source>
        <strain evidence="4">CCBAS 213</strain>
    </source>
</reference>
<feature type="compositionally biased region" description="Polar residues" evidence="1">
    <location>
        <begin position="29"/>
        <end position="50"/>
    </location>
</feature>
<gene>
    <name evidence="4" type="ORF">EV420DRAFT_1480638</name>
</gene>
<comment type="caution">
    <text evidence="4">The sequence shown here is derived from an EMBL/GenBank/DDBJ whole genome shotgun (WGS) entry which is preliminary data.</text>
</comment>
<protein>
    <recommendedName>
        <fullName evidence="3">Ribonuclease H1 N-terminal domain-containing protein</fullName>
    </recommendedName>
</protein>
<evidence type="ECO:0000259" key="3">
    <source>
        <dbReference type="Pfam" id="PF01693"/>
    </source>
</evidence>
<evidence type="ECO:0000256" key="2">
    <source>
        <dbReference type="SAM" id="SignalP"/>
    </source>
</evidence>
<dbReference type="RefSeq" id="XP_060329884.1">
    <property type="nucleotide sequence ID" value="XM_060469688.1"/>
</dbReference>
<feature type="signal peptide" evidence="2">
    <location>
        <begin position="1"/>
        <end position="28"/>
    </location>
</feature>
<dbReference type="InterPro" id="IPR011320">
    <property type="entry name" value="RNase_H1_N"/>
</dbReference>